<feature type="compositionally biased region" description="Basic and acidic residues" evidence="2">
    <location>
        <begin position="493"/>
        <end position="507"/>
    </location>
</feature>
<keyword evidence="1" id="KW-0597">Phosphoprotein</keyword>
<evidence type="ECO:0008006" key="7">
    <source>
        <dbReference type="Google" id="ProtNLM"/>
    </source>
</evidence>
<comment type="caution">
    <text evidence="5">The sequence shown here is derived from an EMBL/GenBank/DDBJ whole genome shotgun (WGS) entry which is preliminary data.</text>
</comment>
<dbReference type="InterPro" id="IPR001849">
    <property type="entry name" value="PH_domain"/>
</dbReference>
<dbReference type="Proteomes" id="UP000291343">
    <property type="component" value="Unassembled WGS sequence"/>
</dbReference>
<feature type="region of interest" description="Disordered" evidence="2">
    <location>
        <begin position="1059"/>
        <end position="1080"/>
    </location>
</feature>
<dbReference type="OrthoDB" id="1594986at2759"/>
<organism evidence="5 6">
    <name type="scientific">Laodelphax striatellus</name>
    <name type="common">Small brown planthopper</name>
    <name type="synonym">Delphax striatella</name>
    <dbReference type="NCBI Taxonomy" id="195883"/>
    <lineage>
        <taxon>Eukaryota</taxon>
        <taxon>Metazoa</taxon>
        <taxon>Ecdysozoa</taxon>
        <taxon>Arthropoda</taxon>
        <taxon>Hexapoda</taxon>
        <taxon>Insecta</taxon>
        <taxon>Pterygota</taxon>
        <taxon>Neoptera</taxon>
        <taxon>Paraneoptera</taxon>
        <taxon>Hemiptera</taxon>
        <taxon>Auchenorrhyncha</taxon>
        <taxon>Fulgoroidea</taxon>
        <taxon>Delphacidae</taxon>
        <taxon>Criomorphinae</taxon>
        <taxon>Laodelphax</taxon>
    </lineage>
</organism>
<feature type="region of interest" description="Disordered" evidence="2">
    <location>
        <begin position="476"/>
        <end position="547"/>
    </location>
</feature>
<proteinExistence type="predicted"/>
<evidence type="ECO:0000256" key="1">
    <source>
        <dbReference type="ARBA" id="ARBA00022553"/>
    </source>
</evidence>
<feature type="compositionally biased region" description="Gly residues" evidence="2">
    <location>
        <begin position="66"/>
        <end position="75"/>
    </location>
</feature>
<feature type="compositionally biased region" description="Polar residues" evidence="2">
    <location>
        <begin position="1059"/>
        <end position="1069"/>
    </location>
</feature>
<reference evidence="5 6" key="1">
    <citation type="journal article" date="2017" name="Gigascience">
        <title>Genome sequence of the small brown planthopper, Laodelphax striatellus.</title>
        <authorList>
            <person name="Zhu J."/>
            <person name="Jiang F."/>
            <person name="Wang X."/>
            <person name="Yang P."/>
            <person name="Bao Y."/>
            <person name="Zhao W."/>
            <person name="Wang W."/>
            <person name="Lu H."/>
            <person name="Wang Q."/>
            <person name="Cui N."/>
            <person name="Li J."/>
            <person name="Chen X."/>
            <person name="Luo L."/>
            <person name="Yu J."/>
            <person name="Kang L."/>
            <person name="Cui F."/>
        </authorList>
    </citation>
    <scope>NUCLEOTIDE SEQUENCE [LARGE SCALE GENOMIC DNA]</scope>
    <source>
        <strain evidence="5">Lst14</strain>
    </source>
</reference>
<name>A0A482XHU9_LAOST</name>
<dbReference type="SMART" id="SM00325">
    <property type="entry name" value="RhoGEF"/>
    <property type="match status" value="1"/>
</dbReference>
<dbReference type="SMART" id="SM00233">
    <property type="entry name" value="PH"/>
    <property type="match status" value="1"/>
</dbReference>
<dbReference type="SUPFAM" id="SSF50729">
    <property type="entry name" value="PH domain-like"/>
    <property type="match status" value="1"/>
</dbReference>
<dbReference type="CDD" id="cd00160">
    <property type="entry name" value="RhoGEF"/>
    <property type="match status" value="1"/>
</dbReference>
<keyword evidence="6" id="KW-1185">Reference proteome</keyword>
<evidence type="ECO:0000256" key="2">
    <source>
        <dbReference type="SAM" id="MobiDB-lite"/>
    </source>
</evidence>
<gene>
    <name evidence="5" type="ORF">LSTR_LSTR002795</name>
</gene>
<dbReference type="InterPro" id="IPR000219">
    <property type="entry name" value="DH_dom"/>
</dbReference>
<dbReference type="CDD" id="cd13243">
    <property type="entry name" value="PH_PLEKHG1_G2_G3"/>
    <property type="match status" value="1"/>
</dbReference>
<feature type="region of interest" description="Disordered" evidence="2">
    <location>
        <begin position="33"/>
        <end position="119"/>
    </location>
</feature>
<dbReference type="PANTHER" id="PTHR45924:SF2">
    <property type="entry name" value="FI17866P1"/>
    <property type="match status" value="1"/>
</dbReference>
<evidence type="ECO:0000259" key="3">
    <source>
        <dbReference type="PROSITE" id="PS50003"/>
    </source>
</evidence>
<dbReference type="Pfam" id="PF00621">
    <property type="entry name" value="RhoGEF"/>
    <property type="match status" value="1"/>
</dbReference>
<dbReference type="STRING" id="195883.A0A482XHU9"/>
<sequence>MGSLVVLSQGTTTAEDLVPTLLGMYDALVGRPRARPPAPPASQRPLSVVSIASASSSSSSSSSVQSGGGGRGLGGPQASAYLASIESLDDSEPERRRNPPCHAHRTKSSAASQVSGDSGVCSPCSYISSPSPPYPRPRYFDPHLSYMDRVLMEILETEGVYVSDLQQVIVGYLERWESSPDCAVSKSQLADLFNNIREIFHFNRAFLSQLEQCGLNPVRVAKCFVNNNSGFAIYTDYCTNYPRTVSVLTELMRQESTVRLFRERQAALQHTLPLGSYLLKPVQRILKYHLLLQNIVKQYSPEAPGYGDILDALSTMTAIAHHINDMKRKHEHAVRVQEIQSLLLDWQGEDLTTFGELCAEGTFRMAGAKALRHAFLFDQMLLITKKKEAGILGYKAHITCSNLMLIESVPGEPLSFHVIPFDNPRLQYTLQARSLEQKREWTLQLKRVILENYNAVIPSHARQLVMQLGQNRTDDEILAEKGTPKRQHSAPEYLERQRERRKSEAGLRARLRVRTRKSEPGVVPSKIGQQKLRRSRQNSENEELVSPEKPVDRCGTIRRKSEPNCFINRCNMTPVELHISETDLRTEKPQAVKKKRTIEEMISQLLNQNREFQRSLRKQRMWKRRGPVAETSDEEDDPAIIRSSFRSHKFNRSLRSCWSDQENLGQRTEYENLQHVWQGVRLLKENKTTLKRSQSFSSQNSSPDESVVGCSMLRLSPTSPAVWLRQQHEHLAVVSPTSKKSGSLPRSFPLVHCPEWRSTPERPVTIASDKAQDLNLEQMNRYMEQDKDGWRHRYPASPASGQADYTTEDDSTTDYTVSMQNLDVHPEYKIYRPGVTKAALKHVISSVSSKLASLRVSSEMLDETELEKRGRIMQVLAKLKNRKEDGGDLPTYKQGSSRLGARIAQGSDYADPRVLFPSITPSKKAASLLGIRPYSVLSLVSNLTSSSDGDKTSGYGGSVASNSTRQTSSSVVSYPKKEEVIESDGSADSFYERSFEAMESNMDGDMYRDSAVFSDPDDGFEPQFKIATRIAKVPPPVPAKPTNLKAVWNLPKSPTTDLVSKPFTSNIPSKSEADEGDSSSVASTVIENTCTSKGWVKHVIGKLQGDITPT</sequence>
<dbReference type="Pfam" id="PF22697">
    <property type="entry name" value="SOS1_NGEF_PH"/>
    <property type="match status" value="1"/>
</dbReference>
<dbReference type="Gene3D" id="2.30.29.30">
    <property type="entry name" value="Pleckstrin-homology domain (PH domain)/Phosphotyrosine-binding domain (PTB)"/>
    <property type="match status" value="1"/>
</dbReference>
<evidence type="ECO:0000313" key="5">
    <source>
        <dbReference type="EMBL" id="RZF45352.1"/>
    </source>
</evidence>
<feature type="domain" description="DH" evidence="4">
    <location>
        <begin position="146"/>
        <end position="326"/>
    </location>
</feature>
<dbReference type="Gene3D" id="1.20.900.10">
    <property type="entry name" value="Dbl homology (DH) domain"/>
    <property type="match status" value="1"/>
</dbReference>
<dbReference type="GO" id="GO:0005085">
    <property type="term" value="F:guanyl-nucleotide exchange factor activity"/>
    <property type="evidence" value="ECO:0007669"/>
    <property type="project" value="InterPro"/>
</dbReference>
<dbReference type="InParanoid" id="A0A482XHU9"/>
<feature type="compositionally biased region" description="Basic residues" evidence="2">
    <location>
        <begin position="98"/>
        <end position="107"/>
    </location>
</feature>
<feature type="region of interest" description="Disordered" evidence="2">
    <location>
        <begin position="791"/>
        <end position="811"/>
    </location>
</feature>
<feature type="domain" description="PH" evidence="3">
    <location>
        <begin position="356"/>
        <end position="450"/>
    </location>
</feature>
<dbReference type="PANTHER" id="PTHR45924">
    <property type="entry name" value="FI17866P1"/>
    <property type="match status" value="1"/>
</dbReference>
<feature type="region of interest" description="Disordered" evidence="2">
    <location>
        <begin position="944"/>
        <end position="976"/>
    </location>
</feature>
<dbReference type="AlphaFoldDB" id="A0A482XHU9"/>
<dbReference type="SMR" id="A0A482XHU9"/>
<dbReference type="GO" id="GO:0031267">
    <property type="term" value="F:small GTPase binding"/>
    <property type="evidence" value="ECO:0007669"/>
    <property type="project" value="TreeGrafter"/>
</dbReference>
<dbReference type="EMBL" id="QKKF02009244">
    <property type="protein sequence ID" value="RZF45352.1"/>
    <property type="molecule type" value="Genomic_DNA"/>
</dbReference>
<dbReference type="InterPro" id="IPR011993">
    <property type="entry name" value="PH-like_dom_sf"/>
</dbReference>
<evidence type="ECO:0000259" key="4">
    <source>
        <dbReference type="PROSITE" id="PS50010"/>
    </source>
</evidence>
<feature type="compositionally biased region" description="Low complexity" evidence="2">
    <location>
        <begin position="47"/>
        <end position="65"/>
    </location>
</feature>
<feature type="compositionally biased region" description="Polar residues" evidence="2">
    <location>
        <begin position="959"/>
        <end position="972"/>
    </location>
</feature>
<accession>A0A482XHU9</accession>
<dbReference type="SUPFAM" id="SSF48065">
    <property type="entry name" value="DBL homology domain (DH-domain)"/>
    <property type="match status" value="1"/>
</dbReference>
<dbReference type="InterPro" id="IPR043324">
    <property type="entry name" value="PH_PLEKHG1_G2_G3"/>
</dbReference>
<dbReference type="PROSITE" id="PS50010">
    <property type="entry name" value="DH_2"/>
    <property type="match status" value="1"/>
</dbReference>
<dbReference type="InterPro" id="IPR055251">
    <property type="entry name" value="SOS1_NGEF_PH"/>
</dbReference>
<dbReference type="InterPro" id="IPR035899">
    <property type="entry name" value="DBL_dom_sf"/>
</dbReference>
<dbReference type="PROSITE" id="PS50003">
    <property type="entry name" value="PH_DOMAIN"/>
    <property type="match status" value="1"/>
</dbReference>
<evidence type="ECO:0000313" key="6">
    <source>
        <dbReference type="Proteomes" id="UP000291343"/>
    </source>
</evidence>
<protein>
    <recommendedName>
        <fullName evidence="7">DH domain-containing protein</fullName>
    </recommendedName>
</protein>